<reference evidence="2" key="1">
    <citation type="journal article" date="2020" name="Stud. Mycol.">
        <title>101 Dothideomycetes genomes: a test case for predicting lifestyles and emergence of pathogens.</title>
        <authorList>
            <person name="Haridas S."/>
            <person name="Albert R."/>
            <person name="Binder M."/>
            <person name="Bloem J."/>
            <person name="Labutti K."/>
            <person name="Salamov A."/>
            <person name="Andreopoulos B."/>
            <person name="Baker S."/>
            <person name="Barry K."/>
            <person name="Bills G."/>
            <person name="Bluhm B."/>
            <person name="Cannon C."/>
            <person name="Castanera R."/>
            <person name="Culley D."/>
            <person name="Daum C."/>
            <person name="Ezra D."/>
            <person name="Gonzalez J."/>
            <person name="Henrissat B."/>
            <person name="Kuo A."/>
            <person name="Liang C."/>
            <person name="Lipzen A."/>
            <person name="Lutzoni F."/>
            <person name="Magnuson J."/>
            <person name="Mondo S."/>
            <person name="Nolan M."/>
            <person name="Ohm R."/>
            <person name="Pangilinan J."/>
            <person name="Park H.-J."/>
            <person name="Ramirez L."/>
            <person name="Alfaro M."/>
            <person name="Sun H."/>
            <person name="Tritt A."/>
            <person name="Yoshinaga Y."/>
            <person name="Zwiers L.-H."/>
            <person name="Turgeon B."/>
            <person name="Goodwin S."/>
            <person name="Spatafora J."/>
            <person name="Crous P."/>
            <person name="Grigoriev I."/>
        </authorList>
    </citation>
    <scope>NUCLEOTIDE SEQUENCE</scope>
    <source>
        <strain evidence="2">CBS 101060</strain>
    </source>
</reference>
<proteinExistence type="predicted"/>
<dbReference type="Proteomes" id="UP000799429">
    <property type="component" value="Unassembled WGS sequence"/>
</dbReference>
<gene>
    <name evidence="2" type="ORF">M501DRAFT_944663</name>
</gene>
<keyword evidence="1" id="KW-0472">Membrane</keyword>
<feature type="transmembrane region" description="Helical" evidence="1">
    <location>
        <begin position="83"/>
        <end position="109"/>
    </location>
</feature>
<comment type="caution">
    <text evidence="2">The sequence shown here is derived from an EMBL/GenBank/DDBJ whole genome shotgun (WGS) entry which is preliminary data.</text>
</comment>
<evidence type="ECO:0000313" key="3">
    <source>
        <dbReference type="Proteomes" id="UP000799429"/>
    </source>
</evidence>
<feature type="transmembrane region" description="Helical" evidence="1">
    <location>
        <begin position="41"/>
        <end position="63"/>
    </location>
</feature>
<accession>A0A9P4VN78</accession>
<name>A0A9P4VN78_9PEZI</name>
<sequence>MASIGNAAEPELSTRTSGKRLAKFTTRPLLIKQSTDRKLSAIFLCVSGFAGSCAFAIGHHIFYSTLNNTAVGSTERQQWALRIGTFFTLAVGTCLRLAITSAYLQYIWLKFKSARVSLTHVDDAFNALSSILSLIKPQFIKKLPVAALAGLICWYVRNTQSTEAWKSSDKF</sequence>
<evidence type="ECO:0000256" key="1">
    <source>
        <dbReference type="SAM" id="Phobius"/>
    </source>
</evidence>
<dbReference type="OrthoDB" id="5322539at2759"/>
<dbReference type="AlphaFoldDB" id="A0A9P4VN78"/>
<organism evidence="2 3">
    <name type="scientific">Patellaria atrata CBS 101060</name>
    <dbReference type="NCBI Taxonomy" id="1346257"/>
    <lineage>
        <taxon>Eukaryota</taxon>
        <taxon>Fungi</taxon>
        <taxon>Dikarya</taxon>
        <taxon>Ascomycota</taxon>
        <taxon>Pezizomycotina</taxon>
        <taxon>Dothideomycetes</taxon>
        <taxon>Dothideomycetes incertae sedis</taxon>
        <taxon>Patellariales</taxon>
        <taxon>Patellariaceae</taxon>
        <taxon>Patellaria</taxon>
    </lineage>
</organism>
<keyword evidence="1" id="KW-0812">Transmembrane</keyword>
<protein>
    <submittedName>
        <fullName evidence="2">Uncharacterized protein</fullName>
    </submittedName>
</protein>
<keyword evidence="1" id="KW-1133">Transmembrane helix</keyword>
<dbReference type="EMBL" id="MU006124">
    <property type="protein sequence ID" value="KAF2834224.1"/>
    <property type="molecule type" value="Genomic_DNA"/>
</dbReference>
<evidence type="ECO:0000313" key="2">
    <source>
        <dbReference type="EMBL" id="KAF2834224.1"/>
    </source>
</evidence>
<keyword evidence="3" id="KW-1185">Reference proteome</keyword>